<dbReference type="GO" id="GO:0006020">
    <property type="term" value="P:inositol metabolic process"/>
    <property type="evidence" value="ECO:0007669"/>
    <property type="project" value="TreeGrafter"/>
</dbReference>
<evidence type="ECO:0000256" key="2">
    <source>
        <dbReference type="ARBA" id="ARBA00001946"/>
    </source>
</evidence>
<evidence type="ECO:0000313" key="8">
    <source>
        <dbReference type="EMBL" id="ODM06367.1"/>
    </source>
</evidence>
<gene>
    <name evidence="8" type="primary">suhB</name>
    <name evidence="8" type="ORF">BEI61_02257</name>
</gene>
<dbReference type="InterPro" id="IPR000760">
    <property type="entry name" value="Inositol_monophosphatase-like"/>
</dbReference>
<dbReference type="CDD" id="cd01639">
    <property type="entry name" value="IMPase"/>
    <property type="match status" value="1"/>
</dbReference>
<comment type="cofactor">
    <cofactor evidence="2 6 7">
        <name>Mg(2+)</name>
        <dbReference type="ChEBI" id="CHEBI:18420"/>
    </cofactor>
</comment>
<evidence type="ECO:0000313" key="9">
    <source>
        <dbReference type="Proteomes" id="UP000094067"/>
    </source>
</evidence>
<sequence>MKIDMEKLIQLVMETQSFFTNEEAASQVTVKGVSDYVTQVDYQVQEFLKERLREEWPDFQFMGEEKDNSDIDFDGTFWILDPVDGTTNLIHDFRNSAVSLGLCDKGEMICGVVYQPFSGEVFHAVRGEGACLNQKPIHVSSAASMAESLISIGTTPYEHEYADRNFEIFKKVFLDCQDIRRIGSAAIELCFVACGRLEAFFEMNLKPWDYAAGLLIIEEAGGSVTDFEGRRPQPWKRGNIVGSNGRLGQILVEQYMN</sequence>
<evidence type="ECO:0000256" key="6">
    <source>
        <dbReference type="PIRSR" id="PIRSR600760-2"/>
    </source>
</evidence>
<dbReference type="EMBL" id="MCGH01000002">
    <property type="protein sequence ID" value="ODM06367.1"/>
    <property type="molecule type" value="Genomic_DNA"/>
</dbReference>
<feature type="binding site" evidence="6">
    <location>
        <position position="64"/>
    </location>
    <ligand>
        <name>Mg(2+)</name>
        <dbReference type="ChEBI" id="CHEBI:18420"/>
        <label>1</label>
        <note>catalytic</note>
    </ligand>
</feature>
<dbReference type="GO" id="GO:0008934">
    <property type="term" value="F:inositol monophosphate 1-phosphatase activity"/>
    <property type="evidence" value="ECO:0007669"/>
    <property type="project" value="InterPro"/>
</dbReference>
<evidence type="ECO:0000256" key="3">
    <source>
        <dbReference type="ARBA" id="ARBA00022723"/>
    </source>
</evidence>
<dbReference type="FunFam" id="3.40.190.80:FF:000020">
    <property type="entry name" value="Fructose-1,6-bisphosphatase/inositol-1-monophosphatase"/>
    <property type="match status" value="1"/>
</dbReference>
<dbReference type="Gene3D" id="3.30.540.10">
    <property type="entry name" value="Fructose-1,6-Bisphosphatase, subunit A, domain 1"/>
    <property type="match status" value="1"/>
</dbReference>
<dbReference type="InterPro" id="IPR022337">
    <property type="entry name" value="Inositol_monophosphatase_SuhB"/>
</dbReference>
<organism evidence="8 9">
    <name type="scientific">Eisenbergiella tayi</name>
    <dbReference type="NCBI Taxonomy" id="1432052"/>
    <lineage>
        <taxon>Bacteria</taxon>
        <taxon>Bacillati</taxon>
        <taxon>Bacillota</taxon>
        <taxon>Clostridia</taxon>
        <taxon>Lachnospirales</taxon>
        <taxon>Lachnospiraceae</taxon>
        <taxon>Eisenbergiella</taxon>
    </lineage>
</organism>
<evidence type="ECO:0000256" key="5">
    <source>
        <dbReference type="ARBA" id="ARBA00022842"/>
    </source>
</evidence>
<keyword evidence="4 7" id="KW-0378">Hydrolase</keyword>
<dbReference type="PRINTS" id="PR01959">
    <property type="entry name" value="SBIMPHPHTASE"/>
</dbReference>
<evidence type="ECO:0000256" key="1">
    <source>
        <dbReference type="ARBA" id="ARBA00001033"/>
    </source>
</evidence>
<dbReference type="PRINTS" id="PR00377">
    <property type="entry name" value="IMPHPHTASES"/>
</dbReference>
<dbReference type="PROSITE" id="PS00630">
    <property type="entry name" value="IMP_2"/>
    <property type="match status" value="1"/>
</dbReference>
<keyword evidence="3 6" id="KW-0479">Metal-binding</keyword>
<dbReference type="GO" id="GO:0046854">
    <property type="term" value="P:phosphatidylinositol phosphate biosynthetic process"/>
    <property type="evidence" value="ECO:0007669"/>
    <property type="project" value="InterPro"/>
</dbReference>
<evidence type="ECO:0000256" key="4">
    <source>
        <dbReference type="ARBA" id="ARBA00022801"/>
    </source>
</evidence>
<dbReference type="Proteomes" id="UP000094067">
    <property type="component" value="Unassembled WGS sequence"/>
</dbReference>
<accession>A0A1E3ACZ2</accession>
<dbReference type="GO" id="GO:0007165">
    <property type="term" value="P:signal transduction"/>
    <property type="evidence" value="ECO:0007669"/>
    <property type="project" value="TreeGrafter"/>
</dbReference>
<comment type="catalytic activity">
    <reaction evidence="1 7">
        <text>a myo-inositol phosphate + H2O = myo-inositol + phosphate</text>
        <dbReference type="Rhea" id="RHEA:24056"/>
        <dbReference type="ChEBI" id="CHEBI:15377"/>
        <dbReference type="ChEBI" id="CHEBI:17268"/>
        <dbReference type="ChEBI" id="CHEBI:43474"/>
        <dbReference type="ChEBI" id="CHEBI:84139"/>
        <dbReference type="EC" id="3.1.3.25"/>
    </reaction>
</comment>
<dbReference type="GO" id="GO:0046872">
    <property type="term" value="F:metal ion binding"/>
    <property type="evidence" value="ECO:0007669"/>
    <property type="project" value="UniProtKB-KW"/>
</dbReference>
<dbReference type="Pfam" id="PF00459">
    <property type="entry name" value="Inositol_P"/>
    <property type="match status" value="1"/>
</dbReference>
<comment type="caution">
    <text evidence="8">The sequence shown here is derived from an EMBL/GenBank/DDBJ whole genome shotgun (WGS) entry which is preliminary data.</text>
</comment>
<name>A0A1E3ACZ2_9FIRM</name>
<protein>
    <recommendedName>
        <fullName evidence="7">Inositol-1-monophosphatase</fullName>
        <ecNumber evidence="7">3.1.3.25</ecNumber>
    </recommendedName>
</protein>
<reference evidence="8 9" key="1">
    <citation type="submission" date="2016-07" db="EMBL/GenBank/DDBJ databases">
        <title>Characterization of isolates of Eisenbergiella tayi derived from blood cultures, using whole genome sequencing.</title>
        <authorList>
            <person name="Burdz T."/>
            <person name="Wiebe D."/>
            <person name="Huynh C."/>
            <person name="Bernard K."/>
        </authorList>
    </citation>
    <scope>NUCLEOTIDE SEQUENCE [LARGE SCALE GENOMIC DNA]</scope>
    <source>
        <strain evidence="8 9">NML 110608</strain>
    </source>
</reference>
<comment type="similarity">
    <text evidence="7">Belongs to the inositol monophosphatase superfamily.</text>
</comment>
<dbReference type="RefSeq" id="WP_044966991.1">
    <property type="nucleotide sequence ID" value="NZ_BAABXS010000003.1"/>
</dbReference>
<proteinExistence type="inferred from homology"/>
<dbReference type="PATRIC" id="fig|1432052.4.peg.2522"/>
<dbReference type="InterPro" id="IPR020550">
    <property type="entry name" value="Inositol_monophosphatase_CS"/>
</dbReference>
<dbReference type="PANTHER" id="PTHR20854:SF4">
    <property type="entry name" value="INOSITOL-1-MONOPHOSPHATASE-RELATED"/>
    <property type="match status" value="1"/>
</dbReference>
<dbReference type="PANTHER" id="PTHR20854">
    <property type="entry name" value="INOSITOL MONOPHOSPHATASE"/>
    <property type="match status" value="1"/>
</dbReference>
<dbReference type="Gene3D" id="3.40.190.80">
    <property type="match status" value="1"/>
</dbReference>
<keyword evidence="5 6" id="KW-0460">Magnesium</keyword>
<feature type="binding site" evidence="6">
    <location>
        <position position="84"/>
    </location>
    <ligand>
        <name>Mg(2+)</name>
        <dbReference type="ChEBI" id="CHEBI:18420"/>
        <label>1</label>
        <note>catalytic</note>
    </ligand>
</feature>
<dbReference type="InterPro" id="IPR033942">
    <property type="entry name" value="IMPase"/>
</dbReference>
<evidence type="ECO:0000256" key="7">
    <source>
        <dbReference type="RuleBase" id="RU364068"/>
    </source>
</evidence>
<dbReference type="EC" id="3.1.3.25" evidence="7"/>
<dbReference type="SUPFAM" id="SSF56655">
    <property type="entry name" value="Carbohydrate phosphatase"/>
    <property type="match status" value="1"/>
</dbReference>
<feature type="binding site" evidence="6">
    <location>
        <position position="81"/>
    </location>
    <ligand>
        <name>Mg(2+)</name>
        <dbReference type="ChEBI" id="CHEBI:18420"/>
        <label>1</label>
        <note>catalytic</note>
    </ligand>
</feature>
<dbReference type="AlphaFoldDB" id="A0A1E3ACZ2"/>
<feature type="binding site" evidence="6">
    <location>
        <position position="209"/>
    </location>
    <ligand>
        <name>Mg(2+)</name>
        <dbReference type="ChEBI" id="CHEBI:18420"/>
        <label>1</label>
        <note>catalytic</note>
    </ligand>
</feature>